<evidence type="ECO:0000256" key="3">
    <source>
        <dbReference type="ARBA" id="ARBA00023212"/>
    </source>
</evidence>
<gene>
    <name evidence="4" type="ORF">CALMAC_LOCUS19787</name>
</gene>
<evidence type="ECO:0000256" key="2">
    <source>
        <dbReference type="ARBA" id="ARBA00022490"/>
    </source>
</evidence>
<organism evidence="4 5">
    <name type="scientific">Callosobruchus maculatus</name>
    <name type="common">Southern cowpea weevil</name>
    <name type="synonym">Pulse bruchid</name>
    <dbReference type="NCBI Taxonomy" id="64391"/>
    <lineage>
        <taxon>Eukaryota</taxon>
        <taxon>Metazoa</taxon>
        <taxon>Ecdysozoa</taxon>
        <taxon>Arthropoda</taxon>
        <taxon>Hexapoda</taxon>
        <taxon>Insecta</taxon>
        <taxon>Pterygota</taxon>
        <taxon>Neoptera</taxon>
        <taxon>Endopterygota</taxon>
        <taxon>Coleoptera</taxon>
        <taxon>Polyphaga</taxon>
        <taxon>Cucujiformia</taxon>
        <taxon>Chrysomeloidea</taxon>
        <taxon>Chrysomelidae</taxon>
        <taxon>Bruchinae</taxon>
        <taxon>Bruchini</taxon>
        <taxon>Callosobruchus</taxon>
    </lineage>
</organism>
<dbReference type="GO" id="GO:0005737">
    <property type="term" value="C:cytoplasm"/>
    <property type="evidence" value="ECO:0007669"/>
    <property type="project" value="UniProtKB-SubCell"/>
</dbReference>
<dbReference type="OrthoDB" id="5132116at2759"/>
<accession>A0A653DRB8</accession>
<evidence type="ECO:0000313" key="5">
    <source>
        <dbReference type="Proteomes" id="UP000410492"/>
    </source>
</evidence>
<dbReference type="Proteomes" id="UP000410492">
    <property type="component" value="Unassembled WGS sequence"/>
</dbReference>
<dbReference type="Gene3D" id="3.30.420.40">
    <property type="match status" value="1"/>
</dbReference>
<dbReference type="InterPro" id="IPR004001">
    <property type="entry name" value="Actin_CS"/>
</dbReference>
<dbReference type="AlphaFoldDB" id="A0A653DRB8"/>
<evidence type="ECO:0000313" key="4">
    <source>
        <dbReference type="EMBL" id="VEN62769.1"/>
    </source>
</evidence>
<sequence>MWISRAEYDEFGAKIVHQKCF</sequence>
<reference evidence="4 5" key="1">
    <citation type="submission" date="2019-01" db="EMBL/GenBank/DDBJ databases">
        <authorList>
            <person name="Sayadi A."/>
        </authorList>
    </citation>
    <scope>NUCLEOTIDE SEQUENCE [LARGE SCALE GENOMIC DNA]</scope>
</reference>
<dbReference type="PROSITE" id="PS00432">
    <property type="entry name" value="ACTINS_2"/>
    <property type="match status" value="1"/>
</dbReference>
<keyword evidence="3" id="KW-0206">Cytoskeleton</keyword>
<dbReference type="InterPro" id="IPR043129">
    <property type="entry name" value="ATPase_NBD"/>
</dbReference>
<proteinExistence type="predicted"/>
<dbReference type="EMBL" id="CAACVG010014116">
    <property type="protein sequence ID" value="VEN62769.1"/>
    <property type="molecule type" value="Genomic_DNA"/>
</dbReference>
<comment type="subcellular location">
    <subcellularLocation>
        <location evidence="1">Cytoplasm</location>
    </subcellularLocation>
</comment>
<protein>
    <submittedName>
        <fullName evidence="4">Uncharacterized protein</fullName>
    </submittedName>
</protein>
<evidence type="ECO:0000256" key="1">
    <source>
        <dbReference type="ARBA" id="ARBA00004496"/>
    </source>
</evidence>
<keyword evidence="5" id="KW-1185">Reference proteome</keyword>
<name>A0A653DRB8_CALMS</name>
<dbReference type="SUPFAM" id="SSF53067">
    <property type="entry name" value="Actin-like ATPase domain"/>
    <property type="match status" value="1"/>
</dbReference>
<keyword evidence="2" id="KW-0963">Cytoplasm</keyword>